<dbReference type="PANTHER" id="PTHR30627:SF2">
    <property type="entry name" value="PEPTIDOGLYCAN D,D-TRANSPEPTIDASE MRDA"/>
    <property type="match status" value="1"/>
</dbReference>
<dbReference type="KEGG" id="cpas:Clopa_2157"/>
<dbReference type="GO" id="GO:0051301">
    <property type="term" value="P:cell division"/>
    <property type="evidence" value="ECO:0007669"/>
    <property type="project" value="UniProtKB-KW"/>
</dbReference>
<keyword evidence="9 11" id="KW-0472">Membrane</keyword>
<dbReference type="GO" id="GO:0008658">
    <property type="term" value="F:penicillin binding"/>
    <property type="evidence" value="ECO:0007669"/>
    <property type="project" value="InterPro"/>
</dbReference>
<evidence type="ECO:0000256" key="9">
    <source>
        <dbReference type="ARBA" id="ARBA00023136"/>
    </source>
</evidence>
<evidence type="ECO:0000313" key="14">
    <source>
        <dbReference type="EMBL" id="AGK97035.1"/>
    </source>
</evidence>
<feature type="domain" description="Penicillin-binding protein transpeptidase" evidence="12">
    <location>
        <begin position="697"/>
        <end position="881"/>
    </location>
</feature>
<evidence type="ECO:0000256" key="11">
    <source>
        <dbReference type="SAM" id="Phobius"/>
    </source>
</evidence>
<dbReference type="Gene3D" id="3.40.710.10">
    <property type="entry name" value="DD-peptidase/beta-lactamase superfamily"/>
    <property type="match status" value="2"/>
</dbReference>
<evidence type="ECO:0000313" key="15">
    <source>
        <dbReference type="Proteomes" id="UP000013523"/>
    </source>
</evidence>
<evidence type="ECO:0000259" key="12">
    <source>
        <dbReference type="Pfam" id="PF00905"/>
    </source>
</evidence>
<organism evidence="14 15">
    <name type="scientific">Clostridium pasteurianum BC1</name>
    <dbReference type="NCBI Taxonomy" id="86416"/>
    <lineage>
        <taxon>Bacteria</taxon>
        <taxon>Bacillati</taxon>
        <taxon>Bacillota</taxon>
        <taxon>Clostridia</taxon>
        <taxon>Eubacteriales</taxon>
        <taxon>Clostridiaceae</taxon>
        <taxon>Clostridium</taxon>
    </lineage>
</organism>
<feature type="transmembrane region" description="Helical" evidence="11">
    <location>
        <begin position="12"/>
        <end position="33"/>
    </location>
</feature>
<dbReference type="GO" id="GO:0005886">
    <property type="term" value="C:plasma membrane"/>
    <property type="evidence" value="ECO:0007669"/>
    <property type="project" value="UniProtKB-SubCell"/>
</dbReference>
<evidence type="ECO:0000256" key="10">
    <source>
        <dbReference type="ARBA" id="ARBA00023316"/>
    </source>
</evidence>
<dbReference type="EMBL" id="CP003261">
    <property type="protein sequence ID" value="AGK97035.1"/>
    <property type="molecule type" value="Genomic_DNA"/>
</dbReference>
<dbReference type="InterPro" id="IPR001460">
    <property type="entry name" value="PCN-bd_Tpept"/>
</dbReference>
<feature type="domain" description="Penicillin-binding protein transpeptidase" evidence="12">
    <location>
        <begin position="387"/>
        <end position="590"/>
    </location>
</feature>
<dbReference type="GO" id="GO:0009252">
    <property type="term" value="P:peptidoglycan biosynthetic process"/>
    <property type="evidence" value="ECO:0007669"/>
    <property type="project" value="UniProtKB-KW"/>
</dbReference>
<dbReference type="PANTHER" id="PTHR30627">
    <property type="entry name" value="PEPTIDOGLYCAN D,D-TRANSPEPTIDASE"/>
    <property type="match status" value="1"/>
</dbReference>
<dbReference type="PATRIC" id="fig|86416.3.peg.2132"/>
<evidence type="ECO:0000259" key="13">
    <source>
        <dbReference type="Pfam" id="PF03717"/>
    </source>
</evidence>
<dbReference type="SUPFAM" id="SSF56519">
    <property type="entry name" value="Penicillin binding protein dimerisation domain"/>
    <property type="match status" value="1"/>
</dbReference>
<feature type="domain" description="Penicillin-binding protein dimerisation" evidence="13">
    <location>
        <begin position="57"/>
        <end position="335"/>
    </location>
</feature>
<dbReference type="GO" id="GO:0071972">
    <property type="term" value="F:peptidoglycan L,D-transpeptidase activity"/>
    <property type="evidence" value="ECO:0007669"/>
    <property type="project" value="TreeGrafter"/>
</dbReference>
<evidence type="ECO:0000256" key="5">
    <source>
        <dbReference type="ARBA" id="ARBA00022692"/>
    </source>
</evidence>
<keyword evidence="4" id="KW-1003">Cell membrane</keyword>
<dbReference type="InterPro" id="IPR012338">
    <property type="entry name" value="Beta-lactam/transpept-like"/>
</dbReference>
<dbReference type="SUPFAM" id="SSF56601">
    <property type="entry name" value="beta-lactamase/transpeptidase-like"/>
    <property type="match status" value="1"/>
</dbReference>
<dbReference type="Pfam" id="PF00905">
    <property type="entry name" value="Transpeptidase"/>
    <property type="match status" value="2"/>
</dbReference>
<evidence type="ECO:0000256" key="3">
    <source>
        <dbReference type="ARBA" id="ARBA00007171"/>
    </source>
</evidence>
<protein>
    <submittedName>
        <fullName evidence="14">Cell division protein FtsI/penicillin-binding protein 2</fullName>
    </submittedName>
</protein>
<dbReference type="Gene3D" id="3.90.1310.10">
    <property type="entry name" value="Penicillin-binding protein 2a (Domain 2)"/>
    <property type="match status" value="1"/>
</dbReference>
<sequence length="916" mass="100083">MIKNRKKRKILSRYTVLVIIMVIAFSAIGAQLFNLQITNGAYYIVQSDTKARKLIPQEGPRGTITDKNGIKLADNVQSYEVTFTDTTDSENQFFPTMSQVFKILDDNGESQDDSFPLKVNPYRFEFNTSDPKSIQTLQIRFLKDRGFQDPILKSKFKGKKETDLTASETSDLNNELLKITPEQVFNQLLKNYNIVSGVSKVNSKYTVNDLRRYLIVKDAIKMNSFSGYKPVPIASNIKKSTALIFWQKLSDLSGINADIQPMRSYPYGALASSVLGYISKISATDQNKYAAKGYDVSSDYVGASGIEAAFENNLRGTNGGDVVQTDKQGRIISKLSTKPTNPGQNVQLTLDANVQYATEQALQNEMTYLQKQGTVGGDQNTTNATRGAAVVIDVHTGAILALASLPGFDPNIFANPNGVNQSAISQYFNPNYEQMAQAKGMPQSLIDFMFPVDTSIKGNTTIRNDKYDYFPKPLYNYATMSLLPPGSTFKPLAAVAGLQSGVINANTLVNDPGYFTGDGGNKIQFLSDGPHGLVNVVRALTVSSNPYFMTVGRDLKNQKGADALAQYAWQFGLGANPNGGNASTGIEIPENFGQVYNTISQRNINSTQFLLNIEQYLSTGTDYSGDKLPQVDLYDRGNDSKKVSDIKTQIKNSIKNTIKNVDESNKFTQNNKPYITSFTNLFKQLSQETGKNLSDANINDIVNKVVIQQMGMAIEDLTPKYNYHIYNASIGQGIDNFTPLQMANYVATLANGGTRYKVHLVDKITDANAKVVSQTKPEILNKVDMSPETRSLVMLGMSQVTGGAGADGTAAAALGGFNSYIQTAGKTGTAQVDTTIQAKTGRSDYGWFVGYAPANNPQIAVSVVIFDGGYGSEAAKVAKGIYEGYFKDQLTKMNYPFDINTTLPVTAGENNTSSNK</sequence>
<dbReference type="InterPro" id="IPR036138">
    <property type="entry name" value="PBP_dimer_sf"/>
</dbReference>
<dbReference type="Pfam" id="PF03717">
    <property type="entry name" value="PBP_dimer"/>
    <property type="match status" value="1"/>
</dbReference>
<name>R4KBQ2_CLOPA</name>
<dbReference type="AlphaFoldDB" id="R4KBQ2"/>
<evidence type="ECO:0000256" key="2">
    <source>
        <dbReference type="ARBA" id="ARBA00004236"/>
    </source>
</evidence>
<dbReference type="Gene3D" id="1.10.10.1230">
    <property type="entry name" value="Penicillin-binding protein, N-terminal non-catalytic domain, head sub-domain"/>
    <property type="match status" value="1"/>
</dbReference>
<proteinExistence type="inferred from homology"/>
<dbReference type="InterPro" id="IPR050515">
    <property type="entry name" value="Beta-lactam/transpept"/>
</dbReference>
<keyword evidence="14" id="KW-0132">Cell division</keyword>
<dbReference type="STRING" id="86416.Clopa_2157"/>
<evidence type="ECO:0000256" key="4">
    <source>
        <dbReference type="ARBA" id="ARBA00022475"/>
    </source>
</evidence>
<comment type="similarity">
    <text evidence="3">Belongs to the transpeptidase family.</text>
</comment>
<keyword evidence="7" id="KW-0573">Peptidoglycan synthesis</keyword>
<dbReference type="Proteomes" id="UP000013523">
    <property type="component" value="Chromosome"/>
</dbReference>
<comment type="subcellular location">
    <subcellularLocation>
        <location evidence="2">Cell membrane</location>
    </subcellularLocation>
    <subcellularLocation>
        <location evidence="1">Membrane</location>
        <topology evidence="1">Single-pass membrane protein</topology>
    </subcellularLocation>
</comment>
<dbReference type="HOGENOM" id="CLU_009289_1_1_9"/>
<keyword evidence="8 11" id="KW-1133">Transmembrane helix</keyword>
<dbReference type="OrthoDB" id="9757901at2"/>
<keyword evidence="5 11" id="KW-0812">Transmembrane</keyword>
<evidence type="ECO:0000256" key="8">
    <source>
        <dbReference type="ARBA" id="ARBA00022989"/>
    </source>
</evidence>
<reference evidence="14 15" key="1">
    <citation type="submission" date="2012-01" db="EMBL/GenBank/DDBJ databases">
        <title>Complete sequence of chromosome of Clostridium pasteurianum BC1.</title>
        <authorList>
            <consortium name="US DOE Joint Genome Institute"/>
            <person name="Lucas S."/>
            <person name="Han J."/>
            <person name="Lapidus A."/>
            <person name="Cheng J.-F."/>
            <person name="Goodwin L."/>
            <person name="Pitluck S."/>
            <person name="Peters L."/>
            <person name="Mikhailova N."/>
            <person name="Teshima H."/>
            <person name="Detter J.C."/>
            <person name="Han C."/>
            <person name="Tapia R."/>
            <person name="Land M."/>
            <person name="Hauser L."/>
            <person name="Kyrpides N."/>
            <person name="Ivanova N."/>
            <person name="Pagani I."/>
            <person name="Dunn J."/>
            <person name="Taghavi S."/>
            <person name="Francis A."/>
            <person name="van der Lelie D."/>
            <person name="Woyke T."/>
        </authorList>
    </citation>
    <scope>NUCLEOTIDE SEQUENCE [LARGE SCALE GENOMIC DNA]</scope>
    <source>
        <strain evidence="14 15">BC1</strain>
    </source>
</reference>
<accession>R4KBQ2</accession>
<dbReference type="GO" id="GO:0071555">
    <property type="term" value="P:cell wall organization"/>
    <property type="evidence" value="ECO:0007669"/>
    <property type="project" value="UniProtKB-KW"/>
</dbReference>
<keyword evidence="14" id="KW-0131">Cell cycle</keyword>
<dbReference type="eggNOG" id="COG0768">
    <property type="taxonomic scope" value="Bacteria"/>
</dbReference>
<dbReference type="InterPro" id="IPR005311">
    <property type="entry name" value="PBP_dimer"/>
</dbReference>
<dbReference type="GO" id="GO:0008360">
    <property type="term" value="P:regulation of cell shape"/>
    <property type="evidence" value="ECO:0007669"/>
    <property type="project" value="UniProtKB-KW"/>
</dbReference>
<gene>
    <name evidence="14" type="ORF">Clopa_2157</name>
</gene>
<keyword evidence="15" id="KW-1185">Reference proteome</keyword>
<evidence type="ECO:0000256" key="7">
    <source>
        <dbReference type="ARBA" id="ARBA00022984"/>
    </source>
</evidence>
<evidence type="ECO:0000256" key="6">
    <source>
        <dbReference type="ARBA" id="ARBA00022960"/>
    </source>
</evidence>
<keyword evidence="10" id="KW-0961">Cell wall biogenesis/degradation</keyword>
<dbReference type="RefSeq" id="WP_015615342.1">
    <property type="nucleotide sequence ID" value="NC_021182.1"/>
</dbReference>
<evidence type="ECO:0000256" key="1">
    <source>
        <dbReference type="ARBA" id="ARBA00004167"/>
    </source>
</evidence>
<keyword evidence="6" id="KW-0133">Cell shape</keyword>